<evidence type="ECO:0000313" key="1">
    <source>
        <dbReference type="EMBL" id="QLN00533.1"/>
    </source>
</evidence>
<dbReference type="AlphaFoldDB" id="A0A7W3HWW9"/>
<name>A0A7W3HWW9_ESCFE</name>
<dbReference type="Proteomes" id="UP000510927">
    <property type="component" value="Chromosome"/>
</dbReference>
<organism evidence="1 2">
    <name type="scientific">Escherichia fergusonii</name>
    <dbReference type="NCBI Taxonomy" id="564"/>
    <lineage>
        <taxon>Bacteria</taxon>
        <taxon>Pseudomonadati</taxon>
        <taxon>Pseudomonadota</taxon>
        <taxon>Gammaproteobacteria</taxon>
        <taxon>Enterobacterales</taxon>
        <taxon>Enterobacteriaceae</taxon>
        <taxon>Escherichia</taxon>
    </lineage>
</organism>
<protein>
    <submittedName>
        <fullName evidence="1">CMD domain-containing protein</fullName>
    </submittedName>
</protein>
<accession>A0A7W3HWW9</accession>
<proteinExistence type="predicted"/>
<dbReference type="Gene3D" id="1.20.1290.10">
    <property type="entry name" value="AhpD-like"/>
    <property type="match status" value="2"/>
</dbReference>
<dbReference type="SUPFAM" id="SSF69118">
    <property type="entry name" value="AhpD-like"/>
    <property type="match status" value="2"/>
</dbReference>
<reference evidence="1 2" key="1">
    <citation type="submission" date="2020-06" db="EMBL/GenBank/DDBJ databases">
        <title>REHAB project genomes.</title>
        <authorList>
            <person name="Shaw L.P."/>
        </authorList>
    </citation>
    <scope>NUCLEOTIDE SEQUENCE [LARGE SCALE GENOMIC DNA]</scope>
    <source>
        <strain evidence="1 2">RHB28-C13</strain>
    </source>
</reference>
<evidence type="ECO:0000313" key="2">
    <source>
        <dbReference type="Proteomes" id="UP000510927"/>
    </source>
</evidence>
<gene>
    <name evidence="1" type="ORF">HVY52_12205</name>
</gene>
<dbReference type="InterPro" id="IPR029032">
    <property type="entry name" value="AhpD-like"/>
</dbReference>
<dbReference type="EMBL" id="CP055675">
    <property type="protein sequence ID" value="QLN00533.1"/>
    <property type="molecule type" value="Genomic_DNA"/>
</dbReference>
<dbReference type="RefSeq" id="WP_000437923.1">
    <property type="nucleotide sequence ID" value="NZ_CP042945.1"/>
</dbReference>
<sequence>MEQRRITGKSHWYHETQSSTSPHDPLPLVPEAANCTDKFLLDLALSENKQMPFQAWLSPSRQLANQLFPQAITLSKLHSFSLYERMSTALTVAQVCGVQRLCNHYAARLAPLPGPDSSRESNHRLAQITQYARQLASSPAVINTRSRQQLNDVGLSEKDMLIINLIIGFVGFQARVIAAFQAYLSQPARWLPGQDTQQFADTSLFQQQHPRWRSAFPLVDESNASQQQLDSLASCADIPDLRHLAPVLAREPELLTLSRQIVNALALLFPASPLADFTALLVSRINGSVDCFNSRITLSELSEFRSVLRADEKEIKQWINGRLELRNGLQAIQLLTIAPDRFSTDQFELLCHQELSSANAIHVLACCGLYGWINRLKIGLGETY</sequence>